<accession>A0ABV0NST7</accession>
<evidence type="ECO:0000256" key="1">
    <source>
        <dbReference type="SAM" id="MobiDB-lite"/>
    </source>
</evidence>
<organism evidence="2 3">
    <name type="scientific">Goodea atripinnis</name>
    <dbReference type="NCBI Taxonomy" id="208336"/>
    <lineage>
        <taxon>Eukaryota</taxon>
        <taxon>Metazoa</taxon>
        <taxon>Chordata</taxon>
        <taxon>Craniata</taxon>
        <taxon>Vertebrata</taxon>
        <taxon>Euteleostomi</taxon>
        <taxon>Actinopterygii</taxon>
        <taxon>Neopterygii</taxon>
        <taxon>Teleostei</taxon>
        <taxon>Neoteleostei</taxon>
        <taxon>Acanthomorphata</taxon>
        <taxon>Ovalentaria</taxon>
        <taxon>Atherinomorphae</taxon>
        <taxon>Cyprinodontiformes</taxon>
        <taxon>Goodeidae</taxon>
        <taxon>Goodea</taxon>
    </lineage>
</organism>
<sequence>MNCMVAGSVKGLSSNLCLGSGCTEYSSFLQQSKNMTVGWSTYSKLVLGMGVCTHGFLSCLSACCHVIVYLSRMSSPSSPMTAGDTPHPPPQIQASIHNNGWMGKETIK</sequence>
<dbReference type="EMBL" id="JAHRIO010050415">
    <property type="protein sequence ID" value="MEQ2174475.1"/>
    <property type="molecule type" value="Genomic_DNA"/>
</dbReference>
<comment type="caution">
    <text evidence="2">The sequence shown here is derived from an EMBL/GenBank/DDBJ whole genome shotgun (WGS) entry which is preliminary data.</text>
</comment>
<gene>
    <name evidence="2" type="ORF">GOODEAATRI_008325</name>
</gene>
<reference evidence="2 3" key="1">
    <citation type="submission" date="2021-06" db="EMBL/GenBank/DDBJ databases">
        <authorList>
            <person name="Palmer J.M."/>
        </authorList>
    </citation>
    <scope>NUCLEOTIDE SEQUENCE [LARGE SCALE GENOMIC DNA]</scope>
    <source>
        <strain evidence="2 3">GA_2019</strain>
        <tissue evidence="2">Muscle</tissue>
    </source>
</reference>
<evidence type="ECO:0000313" key="2">
    <source>
        <dbReference type="EMBL" id="MEQ2174475.1"/>
    </source>
</evidence>
<protein>
    <submittedName>
        <fullName evidence="2">Uncharacterized protein</fullName>
    </submittedName>
</protein>
<proteinExistence type="predicted"/>
<keyword evidence="3" id="KW-1185">Reference proteome</keyword>
<name>A0ABV0NST7_9TELE</name>
<feature type="region of interest" description="Disordered" evidence="1">
    <location>
        <begin position="75"/>
        <end position="108"/>
    </location>
</feature>
<dbReference type="Proteomes" id="UP001476798">
    <property type="component" value="Unassembled WGS sequence"/>
</dbReference>
<evidence type="ECO:0000313" key="3">
    <source>
        <dbReference type="Proteomes" id="UP001476798"/>
    </source>
</evidence>